<sequence length="188" mass="22100">MIINIFIYLKKKELKMKFLNIIFLDDITRQNYPQLFIKDDFEAVKIELYNNDVAEDERYSNQMFELFKHLENDLTIIITNYGLEISPKGIDKGSAIKWMIENIYNQYDLKLEDVMAIGDSNNDVPMLQIVGYSYAMANSSKQALKSANYFTSSVEQNGLGEAVLDYLYRLKNIVKKYMLHEFENIERK</sequence>
<dbReference type="SUPFAM" id="SSF56784">
    <property type="entry name" value="HAD-like"/>
    <property type="match status" value="1"/>
</dbReference>
<dbReference type="InterPro" id="IPR036412">
    <property type="entry name" value="HAD-like_sf"/>
</dbReference>
<reference evidence="1 2" key="1">
    <citation type="submission" date="2019-06" db="EMBL/GenBank/DDBJ databases">
        <title>A comparative genomics study of ostrich specific Mycoplasmas.</title>
        <authorList>
            <person name="Botes A."/>
            <person name="Nel T."/>
        </authorList>
    </citation>
    <scope>NUCLEOTIDE SEQUENCE [LARGE SCALE GENOMIC DNA]</scope>
    <source>
        <strain evidence="1 2">Ms01</strain>
    </source>
</reference>
<evidence type="ECO:0000313" key="2">
    <source>
        <dbReference type="Proteomes" id="UP000317904"/>
    </source>
</evidence>
<dbReference type="EMBL" id="VFSY01000024">
    <property type="protein sequence ID" value="TPI01834.1"/>
    <property type="molecule type" value="Genomic_DNA"/>
</dbReference>
<dbReference type="PANTHER" id="PTHR10000">
    <property type="entry name" value="PHOSPHOSERINE PHOSPHATASE"/>
    <property type="match status" value="1"/>
</dbReference>
<dbReference type="Gene3D" id="3.40.50.1000">
    <property type="entry name" value="HAD superfamily/HAD-like"/>
    <property type="match status" value="1"/>
</dbReference>
<comment type="caution">
    <text evidence="1">The sequence shown here is derived from an EMBL/GenBank/DDBJ whole genome shotgun (WGS) entry which is preliminary data.</text>
</comment>
<dbReference type="GO" id="GO:0016791">
    <property type="term" value="F:phosphatase activity"/>
    <property type="evidence" value="ECO:0007669"/>
    <property type="project" value="TreeGrafter"/>
</dbReference>
<organism evidence="1 2">
    <name type="scientific">Mycoplasma struthionis</name>
    <dbReference type="NCBI Taxonomy" id="538220"/>
    <lineage>
        <taxon>Bacteria</taxon>
        <taxon>Bacillati</taxon>
        <taxon>Mycoplasmatota</taxon>
        <taxon>Mollicutes</taxon>
        <taxon>Mycoplasmataceae</taxon>
        <taxon>Mycoplasma</taxon>
    </lineage>
</organism>
<name>A0A502M5V2_9MOLU</name>
<keyword evidence="1" id="KW-0378">Hydrolase</keyword>
<dbReference type="GO" id="GO:0005829">
    <property type="term" value="C:cytosol"/>
    <property type="evidence" value="ECO:0007669"/>
    <property type="project" value="TreeGrafter"/>
</dbReference>
<dbReference type="GO" id="GO:0000287">
    <property type="term" value="F:magnesium ion binding"/>
    <property type="evidence" value="ECO:0007669"/>
    <property type="project" value="TreeGrafter"/>
</dbReference>
<dbReference type="Pfam" id="PF08282">
    <property type="entry name" value="Hydrolase_3"/>
    <property type="match status" value="1"/>
</dbReference>
<dbReference type="InterPro" id="IPR006379">
    <property type="entry name" value="HAD-SF_hydro_IIB"/>
</dbReference>
<dbReference type="NCBIfam" id="TIGR01484">
    <property type="entry name" value="HAD-SF-IIB"/>
    <property type="match status" value="1"/>
</dbReference>
<accession>A0A502M5V2</accession>
<protein>
    <submittedName>
        <fullName evidence="1">HAD-IIB family hydrolase</fullName>
    </submittedName>
</protein>
<dbReference type="PROSITE" id="PS01229">
    <property type="entry name" value="COF_2"/>
    <property type="match status" value="1"/>
</dbReference>
<dbReference type="PANTHER" id="PTHR10000:SF8">
    <property type="entry name" value="HAD SUPERFAMILY HYDROLASE-LIKE, TYPE 3"/>
    <property type="match status" value="1"/>
</dbReference>
<dbReference type="Gene3D" id="3.30.1240.10">
    <property type="match status" value="1"/>
</dbReference>
<dbReference type="AlphaFoldDB" id="A0A502M5V2"/>
<evidence type="ECO:0000313" key="1">
    <source>
        <dbReference type="EMBL" id="TPI01834.1"/>
    </source>
</evidence>
<gene>
    <name evidence="1" type="ORF">FJM01_01790</name>
</gene>
<proteinExistence type="predicted"/>
<dbReference type="Proteomes" id="UP000317904">
    <property type="component" value="Unassembled WGS sequence"/>
</dbReference>
<dbReference type="InterPro" id="IPR023214">
    <property type="entry name" value="HAD_sf"/>
</dbReference>